<feature type="domain" description="HTH tetR-type" evidence="4">
    <location>
        <begin position="8"/>
        <end position="52"/>
    </location>
</feature>
<evidence type="ECO:0000256" key="3">
    <source>
        <dbReference type="ARBA" id="ARBA00023163"/>
    </source>
</evidence>
<evidence type="ECO:0000313" key="5">
    <source>
        <dbReference type="EMBL" id="MFC5272217.1"/>
    </source>
</evidence>
<dbReference type="InterPro" id="IPR009057">
    <property type="entry name" value="Homeodomain-like_sf"/>
</dbReference>
<evidence type="ECO:0000259" key="4">
    <source>
        <dbReference type="Pfam" id="PF00440"/>
    </source>
</evidence>
<dbReference type="RefSeq" id="WP_378018576.1">
    <property type="nucleotide sequence ID" value="NZ_JBHSKT010000013.1"/>
</dbReference>
<evidence type="ECO:0000256" key="2">
    <source>
        <dbReference type="ARBA" id="ARBA00023125"/>
    </source>
</evidence>
<evidence type="ECO:0000313" key="6">
    <source>
        <dbReference type="Proteomes" id="UP001596161"/>
    </source>
</evidence>
<evidence type="ECO:0000256" key="1">
    <source>
        <dbReference type="ARBA" id="ARBA00023015"/>
    </source>
</evidence>
<name>A0ABW0ECW2_9BACT</name>
<protein>
    <submittedName>
        <fullName evidence="5">TetR/AcrR family transcriptional regulator</fullName>
    </submittedName>
</protein>
<reference evidence="6" key="1">
    <citation type="journal article" date="2019" name="Int. J. Syst. Evol. Microbiol.">
        <title>The Global Catalogue of Microorganisms (GCM) 10K type strain sequencing project: providing services to taxonomists for standard genome sequencing and annotation.</title>
        <authorList>
            <consortium name="The Broad Institute Genomics Platform"/>
            <consortium name="The Broad Institute Genome Sequencing Center for Infectious Disease"/>
            <person name="Wu L."/>
            <person name="Ma J."/>
        </authorList>
    </citation>
    <scope>NUCLEOTIDE SEQUENCE [LARGE SCALE GENOMIC DNA]</scope>
    <source>
        <strain evidence="6">KACC 12602</strain>
    </source>
</reference>
<dbReference type="Proteomes" id="UP001596161">
    <property type="component" value="Unassembled WGS sequence"/>
</dbReference>
<keyword evidence="6" id="KW-1185">Reference proteome</keyword>
<keyword evidence="3" id="KW-0804">Transcription</keyword>
<dbReference type="PANTHER" id="PTHR47506">
    <property type="entry name" value="TRANSCRIPTIONAL REGULATORY PROTEIN"/>
    <property type="match status" value="1"/>
</dbReference>
<comment type="caution">
    <text evidence="5">The sequence shown here is derived from an EMBL/GenBank/DDBJ whole genome shotgun (WGS) entry which is preliminary data.</text>
</comment>
<organism evidence="5 6">
    <name type="scientific">Adhaeribacter terreus</name>
    <dbReference type="NCBI Taxonomy" id="529703"/>
    <lineage>
        <taxon>Bacteria</taxon>
        <taxon>Pseudomonadati</taxon>
        <taxon>Bacteroidota</taxon>
        <taxon>Cytophagia</taxon>
        <taxon>Cytophagales</taxon>
        <taxon>Hymenobacteraceae</taxon>
        <taxon>Adhaeribacter</taxon>
    </lineage>
</organism>
<dbReference type="Pfam" id="PF00440">
    <property type="entry name" value="TetR_N"/>
    <property type="match status" value="1"/>
</dbReference>
<dbReference type="PANTHER" id="PTHR47506:SF1">
    <property type="entry name" value="HTH-TYPE TRANSCRIPTIONAL REGULATOR YJDC"/>
    <property type="match status" value="1"/>
</dbReference>
<sequence length="210" mass="23562">MDFRQTVLEEGMYIFQRHGIKNLTMEAILAHLDISKGTLQGIAKSKEALLDQCVDAALTSRQAHFAGLVEVATNEVEAIMQLLHSNLKALSGHHPAFLPDLKTAYPACWDKMQEFSNNYLLDTLENQFSAGKKQQLFNPEINTTLVSQLLIAQTYAILETNVLNDKEDNFNAVFKLAIEYYLRGLLTEKGLQLLDKITAHKAPDEVLNSL</sequence>
<accession>A0ABW0ECW2</accession>
<gene>
    <name evidence="5" type="ORF">ACFPIB_16500</name>
</gene>
<dbReference type="InterPro" id="IPR001647">
    <property type="entry name" value="HTH_TetR"/>
</dbReference>
<dbReference type="SUPFAM" id="SSF46689">
    <property type="entry name" value="Homeodomain-like"/>
    <property type="match status" value="1"/>
</dbReference>
<dbReference type="Gene3D" id="1.10.10.60">
    <property type="entry name" value="Homeodomain-like"/>
    <property type="match status" value="1"/>
</dbReference>
<keyword evidence="1" id="KW-0805">Transcription regulation</keyword>
<dbReference type="SUPFAM" id="SSF48498">
    <property type="entry name" value="Tetracyclin repressor-like, C-terminal domain"/>
    <property type="match status" value="1"/>
</dbReference>
<keyword evidence="2" id="KW-0238">DNA-binding</keyword>
<dbReference type="InterPro" id="IPR036271">
    <property type="entry name" value="Tet_transcr_reg_TetR-rel_C_sf"/>
</dbReference>
<proteinExistence type="predicted"/>
<dbReference type="EMBL" id="JBHSKT010000013">
    <property type="protein sequence ID" value="MFC5272217.1"/>
    <property type="molecule type" value="Genomic_DNA"/>
</dbReference>
<dbReference type="Gene3D" id="1.10.357.10">
    <property type="entry name" value="Tetracycline Repressor, domain 2"/>
    <property type="match status" value="1"/>
</dbReference>